<evidence type="ECO:0000256" key="4">
    <source>
        <dbReference type="ARBA" id="ARBA00022833"/>
    </source>
</evidence>
<feature type="binding site" evidence="5">
    <location>
        <position position="73"/>
    </location>
    <ligand>
        <name>Zn(2+)</name>
        <dbReference type="ChEBI" id="CHEBI:29105"/>
    </ligand>
</feature>
<dbReference type="RefSeq" id="WP_219537052.1">
    <property type="nucleotide sequence ID" value="NZ_JAHKRM010000034.1"/>
</dbReference>
<comment type="caution">
    <text evidence="6">The sequence shown here is derived from an EMBL/GenBank/DDBJ whole genome shotgun (WGS) entry which is preliminary data.</text>
</comment>
<dbReference type="PANTHER" id="PTHR34535:SF3">
    <property type="entry name" value="HYDROGENASE MATURATION FACTOR HYPA"/>
    <property type="match status" value="1"/>
</dbReference>
<dbReference type="InterPro" id="IPR000688">
    <property type="entry name" value="HypA/HybF"/>
</dbReference>
<proteinExistence type="inferred from homology"/>
<dbReference type="Pfam" id="PF01155">
    <property type="entry name" value="HypA"/>
    <property type="match status" value="1"/>
</dbReference>
<dbReference type="Proteomes" id="UP001597097">
    <property type="component" value="Unassembled WGS sequence"/>
</dbReference>
<evidence type="ECO:0000256" key="1">
    <source>
        <dbReference type="ARBA" id="ARBA00010748"/>
    </source>
</evidence>
<dbReference type="PIRSF" id="PIRSF004761">
    <property type="entry name" value="Hydrgn_mat_HypA"/>
    <property type="match status" value="1"/>
</dbReference>
<evidence type="ECO:0000313" key="6">
    <source>
        <dbReference type="EMBL" id="MFD1547574.1"/>
    </source>
</evidence>
<comment type="function">
    <text evidence="5">Involved in the maturation of [NiFe] hydrogenases. Required for nickel insertion into the metal center of the hydrogenase.</text>
</comment>
<feature type="binding site" evidence="5">
    <location>
        <position position="89"/>
    </location>
    <ligand>
        <name>Zn(2+)</name>
        <dbReference type="ChEBI" id="CHEBI:29105"/>
    </ligand>
</feature>
<protein>
    <recommendedName>
        <fullName evidence="5">Hydrogenase maturation factor HypA</fullName>
    </recommendedName>
</protein>
<evidence type="ECO:0000313" key="7">
    <source>
        <dbReference type="Proteomes" id="UP001597097"/>
    </source>
</evidence>
<keyword evidence="2 5" id="KW-0533">Nickel</keyword>
<evidence type="ECO:0000256" key="3">
    <source>
        <dbReference type="ARBA" id="ARBA00022723"/>
    </source>
</evidence>
<feature type="binding site" evidence="5">
    <location>
        <position position="70"/>
    </location>
    <ligand>
        <name>Zn(2+)</name>
        <dbReference type="ChEBI" id="CHEBI:29105"/>
    </ligand>
</feature>
<feature type="binding site" evidence="5">
    <location>
        <position position="86"/>
    </location>
    <ligand>
        <name>Zn(2+)</name>
        <dbReference type="ChEBI" id="CHEBI:29105"/>
    </ligand>
</feature>
<sequence>MHEIGMCEGLVDLVRQHADGRRVAGVRVRIGVRHAVVGEAFDQAFAFAALGSAAEGAALDLVVTPVTVDCGTCGHTSESTDVLAVCPRCGDDDVDVHGGDELVLESVQFEGETFEGEADVPRDPR</sequence>
<keyword evidence="3 5" id="KW-0479">Metal-binding</keyword>
<keyword evidence="7" id="KW-1185">Reference proteome</keyword>
<name>A0ABW4GY76_9ACTN</name>
<comment type="similarity">
    <text evidence="1 5">Belongs to the HypA/HybF family.</text>
</comment>
<evidence type="ECO:0000256" key="2">
    <source>
        <dbReference type="ARBA" id="ARBA00022596"/>
    </source>
</evidence>
<dbReference type="EMBL" id="JBHUCM010000078">
    <property type="protein sequence ID" value="MFD1547574.1"/>
    <property type="molecule type" value="Genomic_DNA"/>
</dbReference>
<reference evidence="7" key="1">
    <citation type="journal article" date="2019" name="Int. J. Syst. Evol. Microbiol.">
        <title>The Global Catalogue of Microorganisms (GCM) 10K type strain sequencing project: providing services to taxonomists for standard genome sequencing and annotation.</title>
        <authorList>
            <consortium name="The Broad Institute Genomics Platform"/>
            <consortium name="The Broad Institute Genome Sequencing Center for Infectious Disease"/>
            <person name="Wu L."/>
            <person name="Ma J."/>
        </authorList>
    </citation>
    <scope>NUCLEOTIDE SEQUENCE [LARGE SCALE GENOMIC DNA]</scope>
    <source>
        <strain evidence="7">CGMCC 1.15399</strain>
    </source>
</reference>
<feature type="binding site" evidence="5">
    <location>
        <position position="2"/>
    </location>
    <ligand>
        <name>Ni(2+)</name>
        <dbReference type="ChEBI" id="CHEBI:49786"/>
    </ligand>
</feature>
<dbReference type="HAMAP" id="MF_00213">
    <property type="entry name" value="HypA_HybF"/>
    <property type="match status" value="1"/>
</dbReference>
<gene>
    <name evidence="5" type="primary">hypA</name>
    <name evidence="6" type="ORF">ACFSJ0_61830</name>
</gene>
<dbReference type="PROSITE" id="PS01249">
    <property type="entry name" value="HYPA"/>
    <property type="match status" value="1"/>
</dbReference>
<dbReference type="InterPro" id="IPR020538">
    <property type="entry name" value="Hydgase_Ni_incorp_HypA/HybF_CS"/>
</dbReference>
<evidence type="ECO:0000256" key="5">
    <source>
        <dbReference type="HAMAP-Rule" id="MF_00213"/>
    </source>
</evidence>
<organism evidence="6 7">
    <name type="scientific">Nonomuraea guangzhouensis</name>
    <dbReference type="NCBI Taxonomy" id="1291555"/>
    <lineage>
        <taxon>Bacteria</taxon>
        <taxon>Bacillati</taxon>
        <taxon>Actinomycetota</taxon>
        <taxon>Actinomycetes</taxon>
        <taxon>Streptosporangiales</taxon>
        <taxon>Streptosporangiaceae</taxon>
        <taxon>Nonomuraea</taxon>
    </lineage>
</organism>
<accession>A0ABW4GY76</accession>
<keyword evidence="4 5" id="KW-0862">Zinc</keyword>
<dbReference type="PANTHER" id="PTHR34535">
    <property type="entry name" value="HYDROGENASE MATURATION FACTOR HYPA"/>
    <property type="match status" value="1"/>
</dbReference>